<feature type="transmembrane region" description="Helical" evidence="1">
    <location>
        <begin position="34"/>
        <end position="53"/>
    </location>
</feature>
<sequence length="115" mass="12070">MTLTQLAFYAFAAIAAGGLGLTLLILLRLRFPSWLGMVHGLGALACLALLLAANLRGGEATPAQAWWALLVFLSGLIGGLVLFRVLFKDRATLPLALMHGSLGAVGLYLLYGAAF</sequence>
<proteinExistence type="predicted"/>
<dbReference type="AlphaFoldDB" id="A0A1H9GBJ9"/>
<keyword evidence="3" id="KW-1185">Reference proteome</keyword>
<dbReference type="STRING" id="489703.SAMN04488038_1079"/>
<keyword evidence="1" id="KW-1133">Transmembrane helix</keyword>
<feature type="transmembrane region" description="Helical" evidence="1">
    <location>
        <begin position="65"/>
        <end position="83"/>
    </location>
</feature>
<name>A0A1H9GBJ9_9GAMM</name>
<protein>
    <submittedName>
        <fullName evidence="2">Uncharacterized protein</fullName>
    </submittedName>
</protein>
<accession>A0A1H9GBJ9</accession>
<evidence type="ECO:0000256" key="1">
    <source>
        <dbReference type="SAM" id="Phobius"/>
    </source>
</evidence>
<dbReference type="OrthoDB" id="10011462at2"/>
<feature type="transmembrane region" description="Helical" evidence="1">
    <location>
        <begin position="6"/>
        <end position="27"/>
    </location>
</feature>
<organism evidence="2 3">
    <name type="scientific">Solimonas aquatica</name>
    <dbReference type="NCBI Taxonomy" id="489703"/>
    <lineage>
        <taxon>Bacteria</taxon>
        <taxon>Pseudomonadati</taxon>
        <taxon>Pseudomonadota</taxon>
        <taxon>Gammaproteobacteria</taxon>
        <taxon>Nevskiales</taxon>
        <taxon>Nevskiaceae</taxon>
        <taxon>Solimonas</taxon>
    </lineage>
</organism>
<evidence type="ECO:0000313" key="3">
    <source>
        <dbReference type="Proteomes" id="UP000199233"/>
    </source>
</evidence>
<evidence type="ECO:0000313" key="2">
    <source>
        <dbReference type="EMBL" id="SEQ47456.1"/>
    </source>
</evidence>
<keyword evidence="1" id="KW-0472">Membrane</keyword>
<dbReference type="EMBL" id="FOFS01000007">
    <property type="protein sequence ID" value="SEQ47456.1"/>
    <property type="molecule type" value="Genomic_DNA"/>
</dbReference>
<reference evidence="2 3" key="1">
    <citation type="submission" date="2016-10" db="EMBL/GenBank/DDBJ databases">
        <authorList>
            <person name="de Groot N.N."/>
        </authorList>
    </citation>
    <scope>NUCLEOTIDE SEQUENCE [LARGE SCALE GENOMIC DNA]</scope>
    <source>
        <strain evidence="2 3">DSM 25927</strain>
    </source>
</reference>
<keyword evidence="1" id="KW-0812">Transmembrane</keyword>
<dbReference type="Proteomes" id="UP000199233">
    <property type="component" value="Unassembled WGS sequence"/>
</dbReference>
<dbReference type="RefSeq" id="WP_093285168.1">
    <property type="nucleotide sequence ID" value="NZ_FOFS01000007.1"/>
</dbReference>
<gene>
    <name evidence="2" type="ORF">SAMN04488038_1079</name>
</gene>
<feature type="transmembrane region" description="Helical" evidence="1">
    <location>
        <begin position="95"/>
        <end position="114"/>
    </location>
</feature>